<feature type="region of interest" description="Disordered" evidence="1">
    <location>
        <begin position="68"/>
        <end position="96"/>
    </location>
</feature>
<dbReference type="Proteomes" id="UP000479000">
    <property type="component" value="Unassembled WGS sequence"/>
</dbReference>
<feature type="compositionally biased region" description="Pro residues" evidence="1">
    <location>
        <begin position="71"/>
        <end position="91"/>
    </location>
</feature>
<feature type="compositionally biased region" description="Polar residues" evidence="1">
    <location>
        <begin position="249"/>
        <end position="259"/>
    </location>
</feature>
<keyword evidence="3" id="KW-1185">Reference proteome</keyword>
<reference evidence="2 3" key="1">
    <citation type="submission" date="2020-02" db="EMBL/GenBank/DDBJ databases">
        <authorList>
            <person name="Ferguson B K."/>
        </authorList>
    </citation>
    <scope>NUCLEOTIDE SEQUENCE [LARGE SCALE GENOMIC DNA]</scope>
</reference>
<feature type="region of interest" description="Disordered" evidence="1">
    <location>
        <begin position="388"/>
        <end position="409"/>
    </location>
</feature>
<accession>A0A6H5H362</accession>
<feature type="compositionally biased region" description="Low complexity" evidence="1">
    <location>
        <begin position="132"/>
        <end position="166"/>
    </location>
</feature>
<feature type="region of interest" description="Disordered" evidence="1">
    <location>
        <begin position="212"/>
        <end position="310"/>
    </location>
</feature>
<name>A0A6H5H362_9HEMI</name>
<dbReference type="AlphaFoldDB" id="A0A6H5H362"/>
<protein>
    <submittedName>
        <fullName evidence="2">Uncharacterized protein</fullName>
    </submittedName>
</protein>
<feature type="compositionally biased region" description="Polar residues" evidence="1">
    <location>
        <begin position="388"/>
        <end position="403"/>
    </location>
</feature>
<dbReference type="OrthoDB" id="5911912at2759"/>
<proteinExistence type="predicted"/>
<dbReference type="EMBL" id="CADCXU010024229">
    <property type="protein sequence ID" value="CAB0011594.1"/>
    <property type="molecule type" value="Genomic_DNA"/>
</dbReference>
<feature type="region of interest" description="Disordered" evidence="1">
    <location>
        <begin position="496"/>
        <end position="520"/>
    </location>
</feature>
<gene>
    <name evidence="2" type="ORF">NTEN_LOCUS16514</name>
</gene>
<feature type="compositionally biased region" description="Low complexity" evidence="1">
    <location>
        <begin position="229"/>
        <end position="248"/>
    </location>
</feature>
<evidence type="ECO:0000256" key="1">
    <source>
        <dbReference type="SAM" id="MobiDB-lite"/>
    </source>
</evidence>
<sequence length="695" mass="73584">MQYAEIDDAELAALKSTDVQYGCAVAMNPPPKASAQVHKTAPSGLSSQQLLPCYQVFLGDIPTRINRSISPVPPHPIKAPSMEPRPMPTPPNLIQRSRTPVYATPMTTKCTEDPKTCTSKQVCSRSDCVAKQAQTSSSTSSQSSKTVSQTSVRSSVVSSRSARTTSPLAGKPSTVSNAGKQTFKPDIPARSLSPSWKADYVRSVQNLSPITVRLPSPVPPPTKPKGELTQTTTANVTVKNTKQKTTTASQRPATTQSTRPPVGPCGTSKGCGTPPGSPTGRRSPIGPCGTSKGCGTPPPSPTGRRSPAGERVNESYHSMMQMGSMRIEDSRGWDSNNKENITASVVQGSKTAMAYSTKTTSSATTYENRSSAQKNQLVGILKKTMSGADTNNRTLSSIGNQPKRTPLTPATLPTNVTSWSATPLPPNLPLPRNCGVNPSSSGANAGGAGGLGGGRSSIAGSTAPRRGRGVLNAAVPAGGRVPLCGHCNNQIRCVKRTSKDRASSPREGARSARPTLAKSPMNSMSYNSNCSAAKSLVILICYENNGTKISRLTNSSSFFRVKLKSSKERPSAQTACSGGLYRPSAQIVCTECLYRPSGQASIQTICTDRLYRPSAQTVCTENLHRPSVQKICTDCLCNVCYYLSMDLCFLEKLPKNRSVQTVSGMGRGNSLTCGTGLTCKFIDNFSEKQGSIDNQ</sequence>
<evidence type="ECO:0000313" key="2">
    <source>
        <dbReference type="EMBL" id="CAB0011594.1"/>
    </source>
</evidence>
<evidence type="ECO:0000313" key="3">
    <source>
        <dbReference type="Proteomes" id="UP000479000"/>
    </source>
</evidence>
<organism evidence="2 3">
    <name type="scientific">Nesidiocoris tenuis</name>
    <dbReference type="NCBI Taxonomy" id="355587"/>
    <lineage>
        <taxon>Eukaryota</taxon>
        <taxon>Metazoa</taxon>
        <taxon>Ecdysozoa</taxon>
        <taxon>Arthropoda</taxon>
        <taxon>Hexapoda</taxon>
        <taxon>Insecta</taxon>
        <taxon>Pterygota</taxon>
        <taxon>Neoptera</taxon>
        <taxon>Paraneoptera</taxon>
        <taxon>Hemiptera</taxon>
        <taxon>Heteroptera</taxon>
        <taxon>Panheteroptera</taxon>
        <taxon>Cimicomorpha</taxon>
        <taxon>Miridae</taxon>
        <taxon>Dicyphina</taxon>
        <taxon>Nesidiocoris</taxon>
    </lineage>
</organism>
<feature type="compositionally biased region" description="Basic and acidic residues" evidence="1">
    <location>
        <begin position="497"/>
        <end position="510"/>
    </location>
</feature>
<feature type="region of interest" description="Disordered" evidence="1">
    <location>
        <begin position="132"/>
        <end position="192"/>
    </location>
</feature>
<feature type="compositionally biased region" description="Low complexity" evidence="1">
    <location>
        <begin position="286"/>
        <end position="295"/>
    </location>
</feature>